<accession>A0AAV6TY55</accession>
<name>A0AAV6TY55_9ARAC</name>
<organism evidence="1 2">
    <name type="scientific">Oedothorax gibbosus</name>
    <dbReference type="NCBI Taxonomy" id="931172"/>
    <lineage>
        <taxon>Eukaryota</taxon>
        <taxon>Metazoa</taxon>
        <taxon>Ecdysozoa</taxon>
        <taxon>Arthropoda</taxon>
        <taxon>Chelicerata</taxon>
        <taxon>Arachnida</taxon>
        <taxon>Araneae</taxon>
        <taxon>Araneomorphae</taxon>
        <taxon>Entelegynae</taxon>
        <taxon>Araneoidea</taxon>
        <taxon>Linyphiidae</taxon>
        <taxon>Erigoninae</taxon>
        <taxon>Oedothorax</taxon>
    </lineage>
</organism>
<evidence type="ECO:0000313" key="1">
    <source>
        <dbReference type="EMBL" id="KAG8176962.1"/>
    </source>
</evidence>
<gene>
    <name evidence="1" type="ORF">JTE90_010232</name>
</gene>
<keyword evidence="2" id="KW-1185">Reference proteome</keyword>
<dbReference type="EMBL" id="JAFNEN010000836">
    <property type="protein sequence ID" value="KAG8176962.1"/>
    <property type="molecule type" value="Genomic_DNA"/>
</dbReference>
<sequence>MTAHFQSVSYICEDDSTWTLSNDEFPLKFISRNSTARHVTVTAVNLVTCQPCKRIFRSTFFNFSKNS</sequence>
<dbReference type="Proteomes" id="UP000827092">
    <property type="component" value="Unassembled WGS sequence"/>
</dbReference>
<evidence type="ECO:0000313" key="2">
    <source>
        <dbReference type="Proteomes" id="UP000827092"/>
    </source>
</evidence>
<dbReference type="AlphaFoldDB" id="A0AAV6TY55"/>
<comment type="caution">
    <text evidence="1">The sequence shown here is derived from an EMBL/GenBank/DDBJ whole genome shotgun (WGS) entry which is preliminary data.</text>
</comment>
<proteinExistence type="predicted"/>
<reference evidence="1 2" key="1">
    <citation type="journal article" date="2022" name="Nat. Ecol. Evol.">
        <title>A masculinizing supergene underlies an exaggerated male reproductive morph in a spider.</title>
        <authorList>
            <person name="Hendrickx F."/>
            <person name="De Corte Z."/>
            <person name="Sonet G."/>
            <person name="Van Belleghem S.M."/>
            <person name="Kostlbacher S."/>
            <person name="Vangestel C."/>
        </authorList>
    </citation>
    <scope>NUCLEOTIDE SEQUENCE [LARGE SCALE GENOMIC DNA]</scope>
    <source>
        <strain evidence="1">W744_W776</strain>
    </source>
</reference>
<protein>
    <submittedName>
        <fullName evidence="1">Uncharacterized protein</fullName>
    </submittedName>
</protein>